<dbReference type="Gene3D" id="3.40.50.1820">
    <property type="entry name" value="alpha/beta hydrolase"/>
    <property type="match status" value="1"/>
</dbReference>
<dbReference type="EMBL" id="JADEWZ010000044">
    <property type="protein sequence ID" value="MBE9118354.1"/>
    <property type="molecule type" value="Genomic_DNA"/>
</dbReference>
<dbReference type="EC" id="4.2.99.20" evidence="3"/>
<protein>
    <recommendedName>
        <fullName evidence="3">Putative 2-succinyl-6-hydroxy-2,4-cyclohexadiene-1-carboxylate synthase</fullName>
        <shortName evidence="3">SHCHC synthase</shortName>
        <ecNumber evidence="3">4.2.99.20</ecNumber>
    </recommendedName>
</protein>
<dbReference type="InterPro" id="IPR029058">
    <property type="entry name" value="AB_hydrolase_fold"/>
</dbReference>
<sequence length="269" mass="30996">MDFKDYQFSYSLYGEPTQPRILFLHGFMGSGTVFEPIISQLRDRFYCLTVDLPGHGKTRIIGSSECYTMENTASALIQLLNRLEFPPCFLVGYSMGGRLGLYLALHYPQYFPKVFLESTSPGLKTEKERKERREKDFGLARQLVTGNLELFLSHWYNQPLFNSLPQHPEFHQLLERRLQNDPIGLARSLTYLGTGSQPSLWDKLQDYPNPLLLMVGEFDPKFRAINKEIRDRAPAARLYIAEGCGHNIHFENPELFARAIARFFSESSN</sequence>
<comment type="catalytic activity">
    <reaction evidence="3">
        <text>5-enolpyruvoyl-6-hydroxy-2-succinyl-cyclohex-3-ene-1-carboxylate = (1R,6R)-6-hydroxy-2-succinyl-cyclohexa-2,4-diene-1-carboxylate + pyruvate</text>
        <dbReference type="Rhea" id="RHEA:25597"/>
        <dbReference type="ChEBI" id="CHEBI:15361"/>
        <dbReference type="ChEBI" id="CHEBI:58689"/>
        <dbReference type="ChEBI" id="CHEBI:58818"/>
        <dbReference type="EC" id="4.2.99.20"/>
    </reaction>
</comment>
<dbReference type="InterPro" id="IPR000073">
    <property type="entry name" value="AB_hydrolase_1"/>
</dbReference>
<feature type="domain" description="AB hydrolase-1" evidence="4">
    <location>
        <begin position="19"/>
        <end position="253"/>
    </location>
</feature>
<evidence type="ECO:0000256" key="1">
    <source>
        <dbReference type="ARBA" id="ARBA00022428"/>
    </source>
</evidence>
<dbReference type="Proteomes" id="UP000654482">
    <property type="component" value="Unassembled WGS sequence"/>
</dbReference>
<dbReference type="GO" id="GO:0070205">
    <property type="term" value="F:2-succinyl-6-hydroxy-2,4-cyclohexadiene-1-carboxylate synthase activity"/>
    <property type="evidence" value="ECO:0007669"/>
    <property type="project" value="UniProtKB-UniRule"/>
</dbReference>
<evidence type="ECO:0000256" key="2">
    <source>
        <dbReference type="ARBA" id="ARBA00023239"/>
    </source>
</evidence>
<dbReference type="HAMAP" id="MF_01660">
    <property type="entry name" value="MenH"/>
    <property type="match status" value="1"/>
</dbReference>
<accession>A0A8J7J5Z3</accession>
<dbReference type="UniPathway" id="UPA01057">
    <property type="reaction ID" value="UER00900"/>
</dbReference>
<comment type="subunit">
    <text evidence="3">Monomer.</text>
</comment>
<evidence type="ECO:0000259" key="4">
    <source>
        <dbReference type="Pfam" id="PF00561"/>
    </source>
</evidence>
<dbReference type="NCBIfam" id="TIGR03695">
    <property type="entry name" value="menH_SHCHC"/>
    <property type="match status" value="1"/>
</dbReference>
<comment type="pathway">
    <text evidence="3">Cofactor biosynthesis; phylloquinone biosynthesis.</text>
</comment>
<comment type="caution">
    <text evidence="5">The sequence shown here is derived from an EMBL/GenBank/DDBJ whole genome shotgun (WGS) entry which is preliminary data.</text>
</comment>
<dbReference type="PANTHER" id="PTHR42916:SF1">
    <property type="entry name" value="PROTEIN PHYLLO, CHLOROPLASTIC"/>
    <property type="match status" value="1"/>
</dbReference>
<comment type="similarity">
    <text evidence="3">Belongs to the AB hydrolase superfamily. MenH family.</text>
</comment>
<dbReference type="SUPFAM" id="SSF53474">
    <property type="entry name" value="alpha/beta-Hydrolases"/>
    <property type="match status" value="1"/>
</dbReference>
<organism evidence="5 6">
    <name type="scientific">Lusitaniella coriacea LEGE 07157</name>
    <dbReference type="NCBI Taxonomy" id="945747"/>
    <lineage>
        <taxon>Bacteria</taxon>
        <taxon>Bacillati</taxon>
        <taxon>Cyanobacteriota</taxon>
        <taxon>Cyanophyceae</taxon>
        <taxon>Spirulinales</taxon>
        <taxon>Lusitaniellaceae</taxon>
        <taxon>Lusitaniella</taxon>
    </lineage>
</organism>
<dbReference type="Pfam" id="PF00561">
    <property type="entry name" value="Abhydrolase_1"/>
    <property type="match status" value="1"/>
</dbReference>
<dbReference type="PRINTS" id="PR00111">
    <property type="entry name" value="ABHYDROLASE"/>
</dbReference>
<keyword evidence="6" id="KW-1185">Reference proteome</keyword>
<name>A0A8J7J5Z3_9CYAN</name>
<dbReference type="GO" id="GO:0009234">
    <property type="term" value="P:menaquinone biosynthetic process"/>
    <property type="evidence" value="ECO:0007669"/>
    <property type="project" value="UniProtKB-UniRule"/>
</dbReference>
<dbReference type="PANTHER" id="PTHR42916">
    <property type="entry name" value="2-SUCCINYL-5-ENOLPYRUVYL-6-HYDROXY-3-CYCLOHEXENE-1-CARBOXYLATE SYNTHASE"/>
    <property type="match status" value="1"/>
</dbReference>
<keyword evidence="2 3" id="KW-0456">Lyase</keyword>
<dbReference type="InterPro" id="IPR022485">
    <property type="entry name" value="SHCHC_synthase_MenH"/>
</dbReference>
<keyword evidence="1" id="KW-0474">Menaquinone biosynthesis</keyword>
<evidence type="ECO:0000256" key="3">
    <source>
        <dbReference type="HAMAP-Rule" id="MF_01660"/>
    </source>
</evidence>
<evidence type="ECO:0000313" key="5">
    <source>
        <dbReference type="EMBL" id="MBE9118354.1"/>
    </source>
</evidence>
<comment type="function">
    <text evidence="3">Catalyzes a proton abstraction reaction that results in 2,5-elimination of pyruvate from 2-succinyl-5-enolpyruvyl-6-hydroxy-3-cyclohexene-1-carboxylate (SEPHCHC) and the formation of 2-succinyl-6-hydroxy-2,4-cyclohexadiene-1-carboxylate (SHCHC).</text>
</comment>
<reference evidence="5" key="1">
    <citation type="submission" date="2020-10" db="EMBL/GenBank/DDBJ databases">
        <authorList>
            <person name="Castelo-Branco R."/>
            <person name="Eusebio N."/>
            <person name="Adriana R."/>
            <person name="Vieira A."/>
            <person name="Brugerolle De Fraissinette N."/>
            <person name="Rezende De Castro R."/>
            <person name="Schneider M.P."/>
            <person name="Vasconcelos V."/>
            <person name="Leao P.N."/>
        </authorList>
    </citation>
    <scope>NUCLEOTIDE SEQUENCE</scope>
    <source>
        <strain evidence="5">LEGE 07157</strain>
    </source>
</reference>
<gene>
    <name evidence="3 5" type="primary">menH</name>
    <name evidence="5" type="ORF">IQ249_20900</name>
</gene>
<comment type="pathway">
    <text evidence="3">Quinol/quinone metabolism; 1,4-dihydroxy-2-naphthoate biosynthesis; 1,4-dihydroxy-2-naphthoate from chorismate: step 3/7.</text>
</comment>
<evidence type="ECO:0000313" key="6">
    <source>
        <dbReference type="Proteomes" id="UP000654482"/>
    </source>
</evidence>
<dbReference type="GO" id="GO:0042372">
    <property type="term" value="P:phylloquinone biosynthetic process"/>
    <property type="evidence" value="ECO:0007669"/>
    <property type="project" value="UniProtKB-UniRule"/>
</dbReference>
<dbReference type="UniPathway" id="UPA00995"/>
<dbReference type="AlphaFoldDB" id="A0A8J7J5Z3"/>
<proteinExistence type="inferred from homology"/>